<dbReference type="RefSeq" id="WP_076401679.1">
    <property type="nucleotide sequence ID" value="NZ_FTOA01000007.1"/>
</dbReference>
<dbReference type="Proteomes" id="UP000185678">
    <property type="component" value="Unassembled WGS sequence"/>
</dbReference>
<gene>
    <name evidence="2" type="ORF">SAMN05421779_10772</name>
</gene>
<dbReference type="OrthoDB" id="7171187at2"/>
<dbReference type="SUPFAM" id="SSF53335">
    <property type="entry name" value="S-adenosyl-L-methionine-dependent methyltransferases"/>
    <property type="match status" value="1"/>
</dbReference>
<keyword evidence="2" id="KW-0489">Methyltransferase</keyword>
<dbReference type="AlphaFoldDB" id="A0A1N7PMC9"/>
<keyword evidence="3" id="KW-1185">Reference proteome</keyword>
<dbReference type="GO" id="GO:0008757">
    <property type="term" value="F:S-adenosylmethionine-dependent methyltransferase activity"/>
    <property type="evidence" value="ECO:0007669"/>
    <property type="project" value="InterPro"/>
</dbReference>
<accession>A0A1N7PMC9</accession>
<proteinExistence type="predicted"/>
<keyword evidence="2" id="KW-0808">Transferase</keyword>
<evidence type="ECO:0000313" key="2">
    <source>
        <dbReference type="EMBL" id="SIT11549.1"/>
    </source>
</evidence>
<organism evidence="2 3">
    <name type="scientific">Insolitispirillum peregrinum</name>
    <dbReference type="NCBI Taxonomy" id="80876"/>
    <lineage>
        <taxon>Bacteria</taxon>
        <taxon>Pseudomonadati</taxon>
        <taxon>Pseudomonadota</taxon>
        <taxon>Alphaproteobacteria</taxon>
        <taxon>Rhodospirillales</taxon>
        <taxon>Novispirillaceae</taxon>
        <taxon>Insolitispirillum</taxon>
    </lineage>
</organism>
<dbReference type="EMBL" id="FTOA01000007">
    <property type="protein sequence ID" value="SIT11549.1"/>
    <property type="molecule type" value="Genomic_DNA"/>
</dbReference>
<evidence type="ECO:0000259" key="1">
    <source>
        <dbReference type="Pfam" id="PF08241"/>
    </source>
</evidence>
<dbReference type="InterPro" id="IPR029063">
    <property type="entry name" value="SAM-dependent_MTases_sf"/>
</dbReference>
<evidence type="ECO:0000313" key="3">
    <source>
        <dbReference type="Proteomes" id="UP000185678"/>
    </source>
</evidence>
<dbReference type="InterPro" id="IPR013216">
    <property type="entry name" value="Methyltransf_11"/>
</dbReference>
<reference evidence="2 3" key="1">
    <citation type="submission" date="2017-01" db="EMBL/GenBank/DDBJ databases">
        <authorList>
            <person name="Mah S.A."/>
            <person name="Swanson W.J."/>
            <person name="Moy G.W."/>
            <person name="Vacquier V.D."/>
        </authorList>
    </citation>
    <scope>NUCLEOTIDE SEQUENCE [LARGE SCALE GENOMIC DNA]</scope>
    <source>
        <strain evidence="2 3">DSM 11589</strain>
    </source>
</reference>
<dbReference type="GO" id="GO:0032259">
    <property type="term" value="P:methylation"/>
    <property type="evidence" value="ECO:0007669"/>
    <property type="project" value="UniProtKB-KW"/>
</dbReference>
<dbReference type="Pfam" id="PF08241">
    <property type="entry name" value="Methyltransf_11"/>
    <property type="match status" value="1"/>
</dbReference>
<name>A0A1N7PMC9_9PROT</name>
<dbReference type="CDD" id="cd02440">
    <property type="entry name" value="AdoMet_MTases"/>
    <property type="match status" value="1"/>
</dbReference>
<dbReference type="STRING" id="80876.SAMN05421779_10772"/>
<sequence>MIPLWVYRAELTLLAASNGPTLFRHLYGLPWYGGLLRQWAADSLAAATGTVRDLCEIGCGPGDLLHDLVQPSQQATGIDASAAMLRAARPHPLVCFQSGRLPDVPLAAGSQDVVLAASVLNCVPDPWASLAGMARITRAGGVVSVLVPTGPRASVGDLLRDVGTLGLAGRSAAVLVHWLRMARVVDPAEAARWFTAAGLQQVTITPYLNGRVSGIRGRVS</sequence>
<protein>
    <submittedName>
        <fullName evidence="2">Methyltransferase domain-containing protein</fullName>
    </submittedName>
</protein>
<dbReference type="Gene3D" id="3.40.50.150">
    <property type="entry name" value="Vaccinia Virus protein VP39"/>
    <property type="match status" value="1"/>
</dbReference>
<feature type="domain" description="Methyltransferase type 11" evidence="1">
    <location>
        <begin position="56"/>
        <end position="143"/>
    </location>
</feature>